<feature type="non-terminal residue" evidence="1">
    <location>
        <position position="132"/>
    </location>
</feature>
<dbReference type="InterPro" id="IPR009057">
    <property type="entry name" value="Homeodomain-like_sf"/>
</dbReference>
<sequence>MNELRELLLEVALEILREEETPLALRKVAERAGKSRTAPYLVFGEQQDGGGLIGLKLAVATRGAEMLHSALLKEITSVEDARVALKGATNAFFTFVRANPRLFRLMFGPEVAEVSGSSTNDGELMIKHPEFK</sequence>
<reference evidence="1" key="1">
    <citation type="submission" date="2018-05" db="EMBL/GenBank/DDBJ databases">
        <authorList>
            <person name="Lanie J.A."/>
            <person name="Ng W.-L."/>
            <person name="Kazmierczak K.M."/>
            <person name="Andrzejewski T.M."/>
            <person name="Davidsen T.M."/>
            <person name="Wayne K.J."/>
            <person name="Tettelin H."/>
            <person name="Glass J.I."/>
            <person name="Rusch D."/>
            <person name="Podicherti R."/>
            <person name="Tsui H.-C.T."/>
            <person name="Winkler M.E."/>
        </authorList>
    </citation>
    <scope>NUCLEOTIDE SEQUENCE</scope>
</reference>
<organism evidence="1">
    <name type="scientific">marine metagenome</name>
    <dbReference type="NCBI Taxonomy" id="408172"/>
    <lineage>
        <taxon>unclassified sequences</taxon>
        <taxon>metagenomes</taxon>
        <taxon>ecological metagenomes</taxon>
    </lineage>
</organism>
<accession>A0A383E8R0</accession>
<gene>
    <name evidence="1" type="ORF">METZ01_LOCUS505654</name>
</gene>
<proteinExistence type="predicted"/>
<evidence type="ECO:0000313" key="1">
    <source>
        <dbReference type="EMBL" id="SVE52800.1"/>
    </source>
</evidence>
<protein>
    <recommendedName>
        <fullName evidence="2">HTH tetR-type domain-containing protein</fullName>
    </recommendedName>
</protein>
<name>A0A383E8R0_9ZZZZ</name>
<dbReference type="AlphaFoldDB" id="A0A383E8R0"/>
<evidence type="ECO:0008006" key="2">
    <source>
        <dbReference type="Google" id="ProtNLM"/>
    </source>
</evidence>
<dbReference type="Gene3D" id="1.10.357.10">
    <property type="entry name" value="Tetracycline Repressor, domain 2"/>
    <property type="match status" value="1"/>
</dbReference>
<dbReference type="EMBL" id="UINC01223553">
    <property type="protein sequence ID" value="SVE52800.1"/>
    <property type="molecule type" value="Genomic_DNA"/>
</dbReference>
<dbReference type="SUPFAM" id="SSF46689">
    <property type="entry name" value="Homeodomain-like"/>
    <property type="match status" value="1"/>
</dbReference>